<dbReference type="KEGG" id="agv:OJF2_47840"/>
<evidence type="ECO:0000313" key="1">
    <source>
        <dbReference type="EMBL" id="QEH36224.1"/>
    </source>
</evidence>
<evidence type="ECO:0008006" key="3">
    <source>
        <dbReference type="Google" id="ProtNLM"/>
    </source>
</evidence>
<keyword evidence="2" id="KW-1185">Reference proteome</keyword>
<gene>
    <name evidence="1" type="ORF">OJF2_47840</name>
</gene>
<dbReference type="Pfam" id="PF13366">
    <property type="entry name" value="PDDEXK_3"/>
    <property type="match status" value="1"/>
</dbReference>
<dbReference type="InterPro" id="IPR026350">
    <property type="entry name" value="GxxExxY"/>
</dbReference>
<dbReference type="RefSeq" id="WP_210420152.1">
    <property type="nucleotide sequence ID" value="NZ_CP042997.1"/>
</dbReference>
<accession>A0A5B9W7K5</accession>
<organism evidence="1 2">
    <name type="scientific">Aquisphaera giovannonii</name>
    <dbReference type="NCBI Taxonomy" id="406548"/>
    <lineage>
        <taxon>Bacteria</taxon>
        <taxon>Pseudomonadati</taxon>
        <taxon>Planctomycetota</taxon>
        <taxon>Planctomycetia</taxon>
        <taxon>Isosphaerales</taxon>
        <taxon>Isosphaeraceae</taxon>
        <taxon>Aquisphaera</taxon>
    </lineage>
</organism>
<sequence>MMGDGEGLRGLATGSEWNNVTEVVIGAAFKVLNAMGTGFLEKVYENALAVEPTSRGVSFEQQKAVPVRYRGVVVGEYFADLIVAGTVIVELKCTKEHHEVFVAQCLNHLKATGLPLCLLLNFGKPQLEIHRLRSPHFKDQTIT</sequence>
<name>A0A5B9W7K5_9BACT</name>
<reference evidence="1 2" key="1">
    <citation type="submission" date="2019-08" db="EMBL/GenBank/DDBJ databases">
        <title>Deep-cultivation of Planctomycetes and their phenomic and genomic characterization uncovers novel biology.</title>
        <authorList>
            <person name="Wiegand S."/>
            <person name="Jogler M."/>
            <person name="Boedeker C."/>
            <person name="Pinto D."/>
            <person name="Vollmers J."/>
            <person name="Rivas-Marin E."/>
            <person name="Kohn T."/>
            <person name="Peeters S.H."/>
            <person name="Heuer A."/>
            <person name="Rast P."/>
            <person name="Oberbeckmann S."/>
            <person name="Bunk B."/>
            <person name="Jeske O."/>
            <person name="Meyerdierks A."/>
            <person name="Storesund J.E."/>
            <person name="Kallscheuer N."/>
            <person name="Luecker S."/>
            <person name="Lage O.M."/>
            <person name="Pohl T."/>
            <person name="Merkel B.J."/>
            <person name="Hornburger P."/>
            <person name="Mueller R.-W."/>
            <person name="Bruemmer F."/>
            <person name="Labrenz M."/>
            <person name="Spormann A.M."/>
            <person name="Op den Camp H."/>
            <person name="Overmann J."/>
            <person name="Amann R."/>
            <person name="Jetten M.S.M."/>
            <person name="Mascher T."/>
            <person name="Medema M.H."/>
            <person name="Devos D.P."/>
            <person name="Kaster A.-K."/>
            <person name="Ovreas L."/>
            <person name="Rohde M."/>
            <person name="Galperin M.Y."/>
            <person name="Jogler C."/>
        </authorList>
    </citation>
    <scope>NUCLEOTIDE SEQUENCE [LARGE SCALE GENOMIC DNA]</scope>
    <source>
        <strain evidence="1 2">OJF2</strain>
    </source>
</reference>
<dbReference type="AlphaFoldDB" id="A0A5B9W7K5"/>
<dbReference type="Proteomes" id="UP000324233">
    <property type="component" value="Chromosome"/>
</dbReference>
<dbReference type="EMBL" id="CP042997">
    <property type="protein sequence ID" value="QEH36224.1"/>
    <property type="molecule type" value="Genomic_DNA"/>
</dbReference>
<evidence type="ECO:0000313" key="2">
    <source>
        <dbReference type="Proteomes" id="UP000324233"/>
    </source>
</evidence>
<protein>
    <recommendedName>
        <fullName evidence="3">GxxExxY protein</fullName>
    </recommendedName>
</protein>
<dbReference type="NCBIfam" id="TIGR04256">
    <property type="entry name" value="GxxExxY"/>
    <property type="match status" value="1"/>
</dbReference>
<proteinExistence type="predicted"/>